<accession>A0AAD9DBZ0</accession>
<comment type="caution">
    <text evidence="3">The sequence shown here is derived from an EMBL/GenBank/DDBJ whole genome shotgun (WGS) entry which is preliminary data.</text>
</comment>
<proteinExistence type="predicted"/>
<keyword evidence="4" id="KW-1185">Reference proteome</keyword>
<evidence type="ECO:0000256" key="2">
    <source>
        <dbReference type="SAM" id="MobiDB-lite"/>
    </source>
</evidence>
<dbReference type="AlphaFoldDB" id="A0AAD9DBZ0"/>
<protein>
    <submittedName>
        <fullName evidence="3">Uncharacterized protein</fullName>
    </submittedName>
</protein>
<keyword evidence="1" id="KW-0175">Coiled coil</keyword>
<feature type="region of interest" description="Disordered" evidence="2">
    <location>
        <begin position="546"/>
        <end position="586"/>
    </location>
</feature>
<gene>
    <name evidence="3" type="ORF">QTG54_009050</name>
</gene>
<feature type="region of interest" description="Disordered" evidence="2">
    <location>
        <begin position="701"/>
        <end position="749"/>
    </location>
</feature>
<reference evidence="3" key="1">
    <citation type="submission" date="2023-06" db="EMBL/GenBank/DDBJ databases">
        <title>Survivors Of The Sea: Transcriptome response of Skeletonema marinoi to long-term dormancy.</title>
        <authorList>
            <person name="Pinder M.I.M."/>
            <person name="Kourtchenko O."/>
            <person name="Robertson E.K."/>
            <person name="Larsson T."/>
            <person name="Maumus F."/>
            <person name="Osuna-Cruz C.M."/>
            <person name="Vancaester E."/>
            <person name="Stenow R."/>
            <person name="Vandepoele K."/>
            <person name="Ploug H."/>
            <person name="Bruchert V."/>
            <person name="Godhe A."/>
            <person name="Topel M."/>
        </authorList>
    </citation>
    <scope>NUCLEOTIDE SEQUENCE</scope>
    <source>
        <strain evidence="3">R05AC</strain>
    </source>
</reference>
<feature type="coiled-coil region" evidence="1">
    <location>
        <begin position="91"/>
        <end position="252"/>
    </location>
</feature>
<feature type="compositionally biased region" description="Low complexity" evidence="2">
    <location>
        <begin position="29"/>
        <end position="41"/>
    </location>
</feature>
<feature type="compositionally biased region" description="Acidic residues" evidence="2">
    <location>
        <begin position="709"/>
        <end position="719"/>
    </location>
</feature>
<feature type="region of interest" description="Disordered" evidence="2">
    <location>
        <begin position="1"/>
        <end position="41"/>
    </location>
</feature>
<evidence type="ECO:0000313" key="3">
    <source>
        <dbReference type="EMBL" id="KAK1740100.1"/>
    </source>
</evidence>
<sequence length="749" mass="84972">MNMTEDDIIKPKSNLSSSVAAMSQRLKAARQQQQQPSSTATAARDSLVLLGRSPSPTPVLIREVQADLESNIQELEVTSMTDRIRESEGRLSDVTAENVEMRSIIEELEGKLMAVMESKEDDVKNRQLQWEEESDKIVKEFEMENQELRREMDKMADELDATKSALLMLQEDYRTMDEGVGKLREELEGERQLHVDTKGELIQLTAEMKQLEREKGDIAKEVEADNADNRLQDELKDSVKEKDVIINNLRNELEITRGLHEQELSVLRKTLDNARASETKVIATPSQFQQQSSIIINNNSPRPIIFLDIDGVLNFTKHNKQIHFEATHLKLLKTIIEKTNALVVLSTFWRHFHEYITYVFHRHGIDVASCMLPLPMGATKGKQTTKKFLHYHRLKQGEINSSEEESMIGRSADDDAEYSSRSEEIEAWLKMYGAQYLGGGGETSEGREDTATGYDWHNEEWKYIILDDRPSAAKPDTPLFDRFVNTETEVGITEEEADWATELLLYGSQNAQSRRRNPSNVKSLDEIFSYEQCNISPDLAVLLTPERSPKSTTSSPRQQHQQQEQLKQEPRNTTTGNDADESLKSSHYDQQYESEILAAMCDYSNVCPTLVALMQPQAMDDNDDYQPLSTMMKSFEDEKKTSFDEIEDQAKGDVIKETDYNSQLEPAGSFDSLVDNQHNLIPAPSPPPMNMFHKFAPPMFAENTANNDENSEDNNDIGLDDLGPRWKTSSLSAAIGAPPLTSNDDLDDE</sequence>
<dbReference type="Proteomes" id="UP001224775">
    <property type="component" value="Unassembled WGS sequence"/>
</dbReference>
<dbReference type="PANTHER" id="PTHR43941">
    <property type="entry name" value="STRUCTURAL MAINTENANCE OF CHROMOSOMES PROTEIN 2"/>
    <property type="match status" value="1"/>
</dbReference>
<dbReference type="EMBL" id="JATAAI010000016">
    <property type="protein sequence ID" value="KAK1740100.1"/>
    <property type="molecule type" value="Genomic_DNA"/>
</dbReference>
<organism evidence="3 4">
    <name type="scientific">Skeletonema marinoi</name>
    <dbReference type="NCBI Taxonomy" id="267567"/>
    <lineage>
        <taxon>Eukaryota</taxon>
        <taxon>Sar</taxon>
        <taxon>Stramenopiles</taxon>
        <taxon>Ochrophyta</taxon>
        <taxon>Bacillariophyta</taxon>
        <taxon>Coscinodiscophyceae</taxon>
        <taxon>Thalassiosirophycidae</taxon>
        <taxon>Thalassiosirales</taxon>
        <taxon>Skeletonemataceae</taxon>
        <taxon>Skeletonema</taxon>
        <taxon>Skeletonema marinoi-dohrnii complex</taxon>
    </lineage>
</organism>
<evidence type="ECO:0000313" key="4">
    <source>
        <dbReference type="Proteomes" id="UP001224775"/>
    </source>
</evidence>
<dbReference type="Pfam" id="PF18143">
    <property type="entry name" value="HAD_SAK_2"/>
    <property type="match status" value="1"/>
</dbReference>
<name>A0AAD9DBZ0_9STRA</name>
<evidence type="ECO:0000256" key="1">
    <source>
        <dbReference type="SAM" id="Coils"/>
    </source>
</evidence>